<comment type="caution">
    <text evidence="2">The sequence shown here is derived from an EMBL/GenBank/DDBJ whole genome shotgun (WGS) entry which is preliminary data.</text>
</comment>
<gene>
    <name evidence="2" type="ORF">GCM10010253_08090</name>
</gene>
<sequence length="66" mass="7022">MERTVAVSATVLTHSTASRKASTGTRRPDRRGDVGPRTGPSGFAIGSALTHPAYAEYQLLCMNDET</sequence>
<name>A0ABQ2ST87_STRBA</name>
<dbReference type="Proteomes" id="UP000659767">
    <property type="component" value="Unassembled WGS sequence"/>
</dbReference>
<proteinExistence type="predicted"/>
<evidence type="ECO:0000313" key="2">
    <source>
        <dbReference type="EMBL" id="GGS36984.1"/>
    </source>
</evidence>
<organism evidence="2 3">
    <name type="scientific">Streptomyces badius</name>
    <dbReference type="NCBI Taxonomy" id="1941"/>
    <lineage>
        <taxon>Bacteria</taxon>
        <taxon>Bacillati</taxon>
        <taxon>Actinomycetota</taxon>
        <taxon>Actinomycetes</taxon>
        <taxon>Kitasatosporales</taxon>
        <taxon>Streptomycetaceae</taxon>
        <taxon>Streptomyces</taxon>
    </lineage>
</organism>
<dbReference type="EMBL" id="BMSZ01000002">
    <property type="protein sequence ID" value="GGS36984.1"/>
    <property type="molecule type" value="Genomic_DNA"/>
</dbReference>
<evidence type="ECO:0000313" key="3">
    <source>
        <dbReference type="Proteomes" id="UP000659767"/>
    </source>
</evidence>
<feature type="region of interest" description="Disordered" evidence="1">
    <location>
        <begin position="1"/>
        <end position="46"/>
    </location>
</feature>
<accession>A0ABQ2ST87</accession>
<reference evidence="3" key="1">
    <citation type="journal article" date="2019" name="Int. J. Syst. Evol. Microbiol.">
        <title>The Global Catalogue of Microorganisms (GCM) 10K type strain sequencing project: providing services to taxonomists for standard genome sequencing and annotation.</title>
        <authorList>
            <consortium name="The Broad Institute Genomics Platform"/>
            <consortium name="The Broad Institute Genome Sequencing Center for Infectious Disease"/>
            <person name="Wu L."/>
            <person name="Ma J."/>
        </authorList>
    </citation>
    <scope>NUCLEOTIDE SEQUENCE [LARGE SCALE GENOMIC DNA]</scope>
    <source>
        <strain evidence="3">JCM 4350</strain>
    </source>
</reference>
<evidence type="ECO:0000256" key="1">
    <source>
        <dbReference type="SAM" id="MobiDB-lite"/>
    </source>
</evidence>
<feature type="compositionally biased region" description="Polar residues" evidence="1">
    <location>
        <begin position="10"/>
        <end position="22"/>
    </location>
</feature>
<protein>
    <submittedName>
        <fullName evidence="2">Uncharacterized protein</fullName>
    </submittedName>
</protein>
<keyword evidence="3" id="KW-1185">Reference proteome</keyword>